<evidence type="ECO:0000313" key="2">
    <source>
        <dbReference type="EMBL" id="KPA78694.1"/>
    </source>
</evidence>
<evidence type="ECO:0000256" key="1">
    <source>
        <dbReference type="SAM" id="MobiDB-lite"/>
    </source>
</evidence>
<protein>
    <submittedName>
        <fullName evidence="2">Uncharacterized protein</fullName>
    </submittedName>
</protein>
<proteinExistence type="predicted"/>
<sequence length="153" mass="16554">MEALSVLQESRPLLGGAIQRCSAEDRLRRAGEADSESARHGIRYVLAATAVLAPVADGVDRSLSAQARSRLDSTRPHADEASTCTLHTARPCFLVVTEDRPEKPRSVGRCLLAFGERDEGRARAAGAPPPRLHMPSQHAEPTATPRLPEVMDR</sequence>
<gene>
    <name evidence="2" type="ORF">ABB37_05830</name>
</gene>
<accession>A0A0N0VEM7</accession>
<dbReference type="EMBL" id="LGTL01000012">
    <property type="protein sequence ID" value="KPA78694.1"/>
    <property type="molecule type" value="Genomic_DNA"/>
</dbReference>
<dbReference type="RefSeq" id="XP_015657133.1">
    <property type="nucleotide sequence ID" value="XM_015803999.1"/>
</dbReference>
<comment type="caution">
    <text evidence="2">The sequence shown here is derived from an EMBL/GenBank/DDBJ whole genome shotgun (WGS) entry which is preliminary data.</text>
</comment>
<feature type="region of interest" description="Disordered" evidence="1">
    <location>
        <begin position="118"/>
        <end position="153"/>
    </location>
</feature>
<keyword evidence="3" id="KW-1185">Reference proteome</keyword>
<dbReference type="GeneID" id="26906120"/>
<name>A0A0N0VEM7_LEPPY</name>
<evidence type="ECO:0000313" key="3">
    <source>
        <dbReference type="Proteomes" id="UP000037923"/>
    </source>
</evidence>
<dbReference type="AlphaFoldDB" id="A0A0N0VEM7"/>
<organism evidence="2 3">
    <name type="scientific">Leptomonas pyrrhocoris</name>
    <name type="common">Firebug parasite</name>
    <dbReference type="NCBI Taxonomy" id="157538"/>
    <lineage>
        <taxon>Eukaryota</taxon>
        <taxon>Discoba</taxon>
        <taxon>Euglenozoa</taxon>
        <taxon>Kinetoplastea</taxon>
        <taxon>Metakinetoplastina</taxon>
        <taxon>Trypanosomatida</taxon>
        <taxon>Trypanosomatidae</taxon>
        <taxon>Leishmaniinae</taxon>
        <taxon>Leptomonas</taxon>
    </lineage>
</organism>
<reference evidence="2 3" key="1">
    <citation type="submission" date="2015-07" db="EMBL/GenBank/DDBJ databases">
        <title>High-quality genome of monoxenous trypanosomatid Leptomonas pyrrhocoris.</title>
        <authorList>
            <person name="Flegontov P."/>
            <person name="Butenko A."/>
            <person name="Firsov S."/>
            <person name="Vlcek C."/>
            <person name="Logacheva M.D."/>
            <person name="Field M."/>
            <person name="Filatov D."/>
            <person name="Flegontova O."/>
            <person name="Gerasimov E."/>
            <person name="Jackson A.P."/>
            <person name="Kelly S."/>
            <person name="Opperdoes F."/>
            <person name="O'Reilly A."/>
            <person name="Votypka J."/>
            <person name="Yurchenko V."/>
            <person name="Lukes J."/>
        </authorList>
    </citation>
    <scope>NUCLEOTIDE SEQUENCE [LARGE SCALE GENOMIC DNA]</scope>
    <source>
        <strain evidence="2">H10</strain>
    </source>
</reference>
<dbReference type="Proteomes" id="UP000037923">
    <property type="component" value="Unassembled WGS sequence"/>
</dbReference>
<dbReference type="VEuPathDB" id="TriTrypDB:LpyrH10_12_0080"/>